<dbReference type="SUPFAM" id="SSF69360">
    <property type="entry name" value="Cell wall binding repeat"/>
    <property type="match status" value="2"/>
</dbReference>
<dbReference type="Proteomes" id="UP000434409">
    <property type="component" value="Unassembled WGS sequence"/>
</dbReference>
<dbReference type="Gene3D" id="2.10.270.10">
    <property type="entry name" value="Cholin Binding"/>
    <property type="match status" value="2"/>
</dbReference>
<dbReference type="InterPro" id="IPR012334">
    <property type="entry name" value="Pectin_lyas_fold"/>
</dbReference>
<dbReference type="Pfam" id="PF01473">
    <property type="entry name" value="Choline_bind_1"/>
    <property type="match status" value="2"/>
</dbReference>
<feature type="repeat" description="Cell wall-binding" evidence="2">
    <location>
        <begin position="696"/>
        <end position="715"/>
    </location>
</feature>
<dbReference type="PROSITE" id="PS51170">
    <property type="entry name" value="CW"/>
    <property type="match status" value="8"/>
</dbReference>
<proteinExistence type="predicted"/>
<evidence type="ECO:0000313" key="4">
    <source>
        <dbReference type="Proteomes" id="UP000434409"/>
    </source>
</evidence>
<evidence type="ECO:0000313" key="3">
    <source>
        <dbReference type="EMBL" id="MSR93708.1"/>
    </source>
</evidence>
<feature type="repeat" description="Cell wall-binding" evidence="2">
    <location>
        <begin position="656"/>
        <end position="675"/>
    </location>
</feature>
<dbReference type="SUPFAM" id="SSF51126">
    <property type="entry name" value="Pectin lyase-like"/>
    <property type="match status" value="1"/>
</dbReference>
<dbReference type="EMBL" id="VULY01000018">
    <property type="protein sequence ID" value="MSR93708.1"/>
    <property type="molecule type" value="Genomic_DNA"/>
</dbReference>
<accession>A0A6N7USJ7</accession>
<feature type="repeat" description="Cell wall-binding" evidence="2">
    <location>
        <begin position="636"/>
        <end position="655"/>
    </location>
</feature>
<feature type="repeat" description="Cell wall-binding" evidence="2">
    <location>
        <begin position="716"/>
        <end position="735"/>
    </location>
</feature>
<dbReference type="AlphaFoldDB" id="A0A6N7USJ7"/>
<dbReference type="Pfam" id="PF19127">
    <property type="entry name" value="Choline_bind_3"/>
    <property type="match status" value="3"/>
</dbReference>
<evidence type="ECO:0000256" key="2">
    <source>
        <dbReference type="PROSITE-ProRule" id="PRU00591"/>
    </source>
</evidence>
<gene>
    <name evidence="3" type="ORF">FYJ34_05390</name>
</gene>
<name>A0A6N7USJ7_9FIRM</name>
<feature type="repeat" description="Cell wall-binding" evidence="2">
    <location>
        <begin position="616"/>
        <end position="635"/>
    </location>
</feature>
<keyword evidence="1" id="KW-0677">Repeat</keyword>
<keyword evidence="4" id="KW-1185">Reference proteome</keyword>
<reference evidence="3 4" key="1">
    <citation type="submission" date="2019-08" db="EMBL/GenBank/DDBJ databases">
        <title>In-depth cultivation of the pig gut microbiome towards novel bacterial diversity and tailored functional studies.</title>
        <authorList>
            <person name="Wylensek D."/>
            <person name="Hitch T.C.A."/>
            <person name="Clavel T."/>
        </authorList>
    </citation>
    <scope>NUCLEOTIDE SEQUENCE [LARGE SCALE GENOMIC DNA]</scope>
    <source>
        <strain evidence="3 4">68-1-5</strain>
    </source>
</reference>
<protein>
    <submittedName>
        <fullName evidence="3">Uncharacterized protein</fullName>
    </submittedName>
</protein>
<evidence type="ECO:0000256" key="1">
    <source>
        <dbReference type="ARBA" id="ARBA00022737"/>
    </source>
</evidence>
<sequence length="758" mass="83747">MGESIREKKTWKDLKKYGTRILLGLLFTGSFLAMGTRKAMAAGNDTSDSNGSTIYVANGQESSIEGDGTQENPYQSLSYAIQRSVDGDTLKLTGDVLYRQEGTFFIDKNIVIDGQGYRLTFRGADLELKKNVRFQNMTLNMIVNGGELPRIYAAGNEVTFDEVSTTVSQLQDYLRPVLIGGSKTGNLSGNHVQISILNGDSSTRFHKIIAGGETEDVDVPVTIRIESEYARVDEGIVLGGVNGNQTTEEVTLLSNAKAVKKILAEDSIQNQVTFSASRLTGIELTGVKNLSLRDGAVVNLDRLDRIDRTVDVQEGAQLWINLKGDVRIGRITGTGEIVLSPDTSLQVGEDIRDASNIRLSGFETQFAGKTGWEYVKAEGNIHQGVSVSFLQTIGGYRIQKKNKAYVLSDAAPIQKFDKNEIQELEVTQLPQTTIYQEGQQFSSAGMILLLKDKNGVVQTVKADELQAYGIQLLPDENTPLKATDKSVIVQVKEIRKALNITVHKKETQEPEKQPEGWREDAVGKRYKTADGSYLTASWKTLDNETYYFDAKGYAVRNSWLPFGGNWYYFDGLCRMAKGWMNVGGNWYYLAENGMMMTGWIKGGTTWYYLDANGVMKTGWLNQGGSWYYLDESGAMKTGWVSLGGSWYYLAENGMMMTGWIKDGATWYYLDGSGAMKTGWLNQGGSWYYLDESGAMKTGWVSLGGSWYYLAENGTMMTGWIKSGATWYYLKANGAMAAGVSLQMEGGLYHFAGNGAWIG</sequence>
<dbReference type="RefSeq" id="WP_154476840.1">
    <property type="nucleotide sequence ID" value="NZ_VULY01000018.1"/>
</dbReference>
<feature type="repeat" description="Cell wall-binding" evidence="2">
    <location>
        <begin position="676"/>
        <end position="695"/>
    </location>
</feature>
<dbReference type="Gene3D" id="2.160.20.10">
    <property type="entry name" value="Single-stranded right-handed beta-helix, Pectin lyase-like"/>
    <property type="match status" value="1"/>
</dbReference>
<dbReference type="Gene3D" id="2.20.120.10">
    <property type="entry name" value="Multimodular pneumococcal cell wall endolysin, domain 3"/>
    <property type="match status" value="2"/>
</dbReference>
<comment type="caution">
    <text evidence="3">The sequence shown here is derived from an EMBL/GenBank/DDBJ whole genome shotgun (WGS) entry which is preliminary data.</text>
</comment>
<feature type="repeat" description="Cell wall-binding" evidence="2">
    <location>
        <begin position="596"/>
        <end position="615"/>
    </location>
</feature>
<organism evidence="3 4">
    <name type="scientific">Suipraeoptans intestinalis</name>
    <dbReference type="NCBI Taxonomy" id="2606628"/>
    <lineage>
        <taxon>Bacteria</taxon>
        <taxon>Bacillati</taxon>
        <taxon>Bacillota</taxon>
        <taxon>Clostridia</taxon>
        <taxon>Lachnospirales</taxon>
        <taxon>Lachnospiraceae</taxon>
        <taxon>Suipraeoptans</taxon>
    </lineage>
</organism>
<dbReference type="InterPro" id="IPR018337">
    <property type="entry name" value="Cell_wall/Cho-bd_repeat"/>
</dbReference>
<dbReference type="Gene3D" id="2.60.40.3630">
    <property type="match status" value="1"/>
</dbReference>
<dbReference type="InterPro" id="IPR011050">
    <property type="entry name" value="Pectin_lyase_fold/virulence"/>
</dbReference>
<feature type="repeat" description="Cell wall-binding" evidence="2">
    <location>
        <begin position="576"/>
        <end position="595"/>
    </location>
</feature>